<evidence type="ECO:0000313" key="2">
    <source>
        <dbReference type="Proteomes" id="UP001633002"/>
    </source>
</evidence>
<evidence type="ECO:0000313" key="1">
    <source>
        <dbReference type="EMBL" id="KAL3681243.1"/>
    </source>
</evidence>
<proteinExistence type="predicted"/>
<dbReference type="EMBL" id="JBJQOH010000007">
    <property type="protein sequence ID" value="KAL3681243.1"/>
    <property type="molecule type" value="Genomic_DNA"/>
</dbReference>
<comment type="caution">
    <text evidence="1">The sequence shown here is derived from an EMBL/GenBank/DDBJ whole genome shotgun (WGS) entry which is preliminary data.</text>
</comment>
<reference evidence="1 2" key="1">
    <citation type="submission" date="2024-09" db="EMBL/GenBank/DDBJ databases">
        <title>Chromosome-scale assembly of Riccia sorocarpa.</title>
        <authorList>
            <person name="Paukszto L."/>
        </authorList>
    </citation>
    <scope>NUCLEOTIDE SEQUENCE [LARGE SCALE GENOMIC DNA]</scope>
    <source>
        <strain evidence="1">LP-2024</strain>
        <tissue evidence="1">Aerial parts of the thallus</tissue>
    </source>
</reference>
<sequence>MPAPVYQEQVLASTVILPQSGAPYFFGTYVNSGTALPLVSSPWARQRGRILNGIGNRRRSLLACKFKDPYHRAVQSIVSFIPYSFKELKDIDLVEFSALRHFGMLKYVASLQRHCAPSDVFFGGYSIQMLPTSDC</sequence>
<name>A0ABD3GPT5_9MARC</name>
<protein>
    <submittedName>
        <fullName evidence="1">Uncharacterized protein</fullName>
    </submittedName>
</protein>
<accession>A0ABD3GPT5</accession>
<gene>
    <name evidence="1" type="ORF">R1sor_024199</name>
</gene>
<dbReference type="Proteomes" id="UP001633002">
    <property type="component" value="Unassembled WGS sequence"/>
</dbReference>
<organism evidence="1 2">
    <name type="scientific">Riccia sorocarpa</name>
    <dbReference type="NCBI Taxonomy" id="122646"/>
    <lineage>
        <taxon>Eukaryota</taxon>
        <taxon>Viridiplantae</taxon>
        <taxon>Streptophyta</taxon>
        <taxon>Embryophyta</taxon>
        <taxon>Marchantiophyta</taxon>
        <taxon>Marchantiopsida</taxon>
        <taxon>Marchantiidae</taxon>
        <taxon>Marchantiales</taxon>
        <taxon>Ricciaceae</taxon>
        <taxon>Riccia</taxon>
    </lineage>
</organism>
<dbReference type="AlphaFoldDB" id="A0ABD3GPT5"/>
<keyword evidence="2" id="KW-1185">Reference proteome</keyword>